<feature type="transmembrane region" description="Helical" evidence="2">
    <location>
        <begin position="239"/>
        <end position="260"/>
    </location>
</feature>
<dbReference type="SMART" id="SM00257">
    <property type="entry name" value="LysM"/>
    <property type="match status" value="1"/>
</dbReference>
<feature type="region of interest" description="Disordered" evidence="1">
    <location>
        <begin position="276"/>
        <end position="415"/>
    </location>
</feature>
<dbReference type="InterPro" id="IPR036779">
    <property type="entry name" value="LysM_dom_sf"/>
</dbReference>
<organism evidence="4 5">
    <name type="scientific">Blautia ammoniilytica</name>
    <dbReference type="NCBI Taxonomy" id="2981782"/>
    <lineage>
        <taxon>Bacteria</taxon>
        <taxon>Bacillati</taxon>
        <taxon>Bacillota</taxon>
        <taxon>Clostridia</taxon>
        <taxon>Lachnospirales</taxon>
        <taxon>Lachnospiraceae</taxon>
        <taxon>Blautia</taxon>
    </lineage>
</organism>
<proteinExistence type="predicted"/>
<evidence type="ECO:0000259" key="3">
    <source>
        <dbReference type="PROSITE" id="PS51782"/>
    </source>
</evidence>
<dbReference type="CDD" id="cd00118">
    <property type="entry name" value="LysM"/>
    <property type="match status" value="1"/>
</dbReference>
<gene>
    <name evidence="4" type="ORF">OCV61_15460</name>
</gene>
<evidence type="ECO:0000256" key="2">
    <source>
        <dbReference type="SAM" id="Phobius"/>
    </source>
</evidence>
<dbReference type="Pfam" id="PF01476">
    <property type="entry name" value="LysM"/>
    <property type="match status" value="1"/>
</dbReference>
<evidence type="ECO:0000256" key="1">
    <source>
        <dbReference type="SAM" id="MobiDB-lite"/>
    </source>
</evidence>
<comment type="caution">
    <text evidence="4">The sequence shown here is derived from an EMBL/GenBank/DDBJ whole genome shotgun (WGS) entry which is preliminary data.</text>
</comment>
<accession>A0ABT2TYC0</accession>
<sequence>MIEVVYKDEKREVQKNEGNFNLPRNIRQIGQIRGNYRIYMEDYVYTFLGRLSAAACKDEEKKGSLAVFTGEMQWEDGTGYLFIRGALLAKCQDLTPEHIDLSEEVWITIQDEQKQYFPEQHILGWYFAFPQMAIEITELMQKIHLQYFGGEKVLMLAEPTEGEEAFFHYENGLMAKVKGYYIYYEKNAAMQEYMVQKNQILKPEFTEKCSDEAVTTFRKIIQEKKNKSNEAETEVHTSVFSYAATACILLALLAVGTGLYRNYREFQDIKENVPSSSMAVGTDVKKREDVENVNAESTSTESTNTEGSNTEGVNTESANAESTNTEIVNTEGANTESTNTENVNPQNQDEDSWEEVPVTEKPQESRTENSSDENAVEETGSSEFYRQESDERKAKRREALTKTTAEDSTGADIRGDMANSAIEESDIENAVAENTEIKNEDIENAEDPSAAGVDTGTTEGKMAETSGKAHDTYVIRPGDTLYQISIEKYGSMDVIREICELNGIAENQIIYPGQVIVLP</sequence>
<feature type="compositionally biased region" description="Basic and acidic residues" evidence="1">
    <location>
        <begin position="385"/>
        <end position="400"/>
    </location>
</feature>
<keyword evidence="5" id="KW-1185">Reference proteome</keyword>
<dbReference type="RefSeq" id="WP_158422572.1">
    <property type="nucleotide sequence ID" value="NZ_JAOQJL010000039.1"/>
</dbReference>
<dbReference type="PROSITE" id="PS51782">
    <property type="entry name" value="LYSM"/>
    <property type="match status" value="1"/>
</dbReference>
<evidence type="ECO:0000313" key="5">
    <source>
        <dbReference type="Proteomes" id="UP001652409"/>
    </source>
</evidence>
<protein>
    <submittedName>
        <fullName evidence="4">LysM peptidoglycan-binding domain-containing protein</fullName>
    </submittedName>
</protein>
<feature type="compositionally biased region" description="Low complexity" evidence="1">
    <location>
        <begin position="296"/>
        <end position="312"/>
    </location>
</feature>
<keyword evidence="2" id="KW-1133">Transmembrane helix</keyword>
<keyword evidence="2" id="KW-0472">Membrane</keyword>
<feature type="compositionally biased region" description="Polar residues" evidence="1">
    <location>
        <begin position="313"/>
        <end position="347"/>
    </location>
</feature>
<dbReference type="Proteomes" id="UP001652409">
    <property type="component" value="Unassembled WGS sequence"/>
</dbReference>
<dbReference type="SUPFAM" id="SSF54106">
    <property type="entry name" value="LysM domain"/>
    <property type="match status" value="1"/>
</dbReference>
<reference evidence="4 5" key="1">
    <citation type="journal article" date="2021" name="ISME Commun">
        <title>Automated analysis of genomic sequences facilitates high-throughput and comprehensive description of bacteria.</title>
        <authorList>
            <person name="Hitch T.C.A."/>
        </authorList>
    </citation>
    <scope>NUCLEOTIDE SEQUENCE [LARGE SCALE GENOMIC DNA]</scope>
    <source>
        <strain evidence="4 5">Sanger_23</strain>
    </source>
</reference>
<dbReference type="Gene3D" id="3.10.350.10">
    <property type="entry name" value="LysM domain"/>
    <property type="match status" value="1"/>
</dbReference>
<evidence type="ECO:0000313" key="4">
    <source>
        <dbReference type="EMBL" id="MCU6766781.1"/>
    </source>
</evidence>
<dbReference type="InterPro" id="IPR018392">
    <property type="entry name" value="LysM"/>
</dbReference>
<name>A0ABT2TYC0_9FIRM</name>
<keyword evidence="2" id="KW-0812">Transmembrane</keyword>
<feature type="domain" description="LysM" evidence="3">
    <location>
        <begin position="471"/>
        <end position="518"/>
    </location>
</feature>
<dbReference type="EMBL" id="JAOQJL010000039">
    <property type="protein sequence ID" value="MCU6766781.1"/>
    <property type="molecule type" value="Genomic_DNA"/>
</dbReference>
<feature type="region of interest" description="Disordered" evidence="1">
    <location>
        <begin position="437"/>
        <end position="465"/>
    </location>
</feature>